<dbReference type="Gene3D" id="3.90.550.10">
    <property type="entry name" value="Spore Coat Polysaccharide Biosynthesis Protein SpsA, Chain A"/>
    <property type="match status" value="1"/>
</dbReference>
<evidence type="ECO:0000313" key="4">
    <source>
        <dbReference type="EMBL" id="BAP61130.1"/>
    </source>
</evidence>
<organism evidence="4 5">
    <name type="scientific">Methanococcus maripaludis KA1</name>
    <dbReference type="NCBI Taxonomy" id="637914"/>
    <lineage>
        <taxon>Archaea</taxon>
        <taxon>Methanobacteriati</taxon>
        <taxon>Methanobacteriota</taxon>
        <taxon>Methanomada group</taxon>
        <taxon>Methanococci</taxon>
        <taxon>Methanococcales</taxon>
        <taxon>Methanococcaceae</taxon>
        <taxon>Methanococcus</taxon>
    </lineage>
</organism>
<dbReference type="Pfam" id="PF12804">
    <property type="entry name" value="NTP_transf_3"/>
    <property type="match status" value="1"/>
</dbReference>
<dbReference type="AlphaFoldDB" id="A0A2Z5PEH2"/>
<dbReference type="NCBIfam" id="TIGR00454">
    <property type="entry name" value="TIGR00454 family protein"/>
    <property type="match status" value="1"/>
</dbReference>
<keyword evidence="2" id="KW-0548">Nucleotidyltransferase</keyword>
<evidence type="ECO:0000256" key="1">
    <source>
        <dbReference type="ARBA" id="ARBA00022679"/>
    </source>
</evidence>
<proteinExistence type="predicted"/>
<evidence type="ECO:0000259" key="3">
    <source>
        <dbReference type="Pfam" id="PF12804"/>
    </source>
</evidence>
<dbReference type="KEGG" id="mmak:MMKA1_10130"/>
<dbReference type="InterPro" id="IPR029044">
    <property type="entry name" value="Nucleotide-diphossugar_trans"/>
</dbReference>
<accession>A0A2Z5PEH2</accession>
<dbReference type="NCBIfam" id="NF045495">
    <property type="entry name" value="AdoCbiPCobY_Meth"/>
    <property type="match status" value="1"/>
</dbReference>
<dbReference type="GO" id="GO:0016779">
    <property type="term" value="F:nucleotidyltransferase activity"/>
    <property type="evidence" value="ECO:0007669"/>
    <property type="project" value="UniProtKB-KW"/>
</dbReference>
<keyword evidence="1" id="KW-0808">Transferase</keyword>
<name>A0A2Z5PEH2_METMI</name>
<dbReference type="PANTHER" id="PTHR43584:SF8">
    <property type="entry name" value="N-ACETYLMURAMATE ALPHA-1-PHOSPHATE URIDYLYLTRANSFERASE"/>
    <property type="match status" value="1"/>
</dbReference>
<dbReference type="Proteomes" id="UP000264208">
    <property type="component" value="Chromosome"/>
</dbReference>
<dbReference type="InterPro" id="IPR053669">
    <property type="entry name" value="AdoCbi-P_Guanylyltransferase"/>
</dbReference>
<dbReference type="SUPFAM" id="SSF53448">
    <property type="entry name" value="Nucleotide-diphospho-sugar transferases"/>
    <property type="match status" value="1"/>
</dbReference>
<dbReference type="EMBL" id="AP011526">
    <property type="protein sequence ID" value="BAP61130.1"/>
    <property type="molecule type" value="Genomic_DNA"/>
</dbReference>
<dbReference type="InterPro" id="IPR050065">
    <property type="entry name" value="GlmU-like"/>
</dbReference>
<dbReference type="InterPro" id="IPR005245">
    <property type="entry name" value="CHP00454"/>
</dbReference>
<dbReference type="PANTHER" id="PTHR43584">
    <property type="entry name" value="NUCLEOTIDYL TRANSFERASE"/>
    <property type="match status" value="1"/>
</dbReference>
<dbReference type="InterPro" id="IPR025877">
    <property type="entry name" value="MobA-like_NTP_Trfase"/>
</dbReference>
<dbReference type="RefSeq" id="WP_104837178.1">
    <property type="nucleotide sequence ID" value="NZ_AP011526.1"/>
</dbReference>
<protein>
    <recommendedName>
        <fullName evidence="3">MobA-like NTP transferase domain-containing protein</fullName>
    </recommendedName>
</protein>
<gene>
    <name evidence="4" type="ORF">MMKA1_10130</name>
</gene>
<feature type="domain" description="MobA-like NTP transferase" evidence="3">
    <location>
        <begin position="3"/>
        <end position="122"/>
    </location>
</feature>
<evidence type="ECO:0000256" key="2">
    <source>
        <dbReference type="ARBA" id="ARBA00022695"/>
    </source>
</evidence>
<reference evidence="4 5" key="1">
    <citation type="submission" date="2009-06" db="EMBL/GenBank/DDBJ databases">
        <title>Molecular Evidence for Microbiologically Influenced Corrosion from genome of Methanogen.</title>
        <authorList>
            <person name="Ito N."/>
            <person name="Tsurumaru H."/>
            <person name="Shimizu A."/>
            <person name="Harada T."/>
            <person name="Hosoyama A."/>
            <person name="Horikawa H."/>
            <person name="Wakai S."/>
            <person name="Sasaki K."/>
            <person name="Nishijima K."/>
            <person name="Ataku H."/>
            <person name="Yamazaki J."/>
            <person name="Mise M."/>
            <person name="Yamazaki S."/>
            <person name="Tanikawa S."/>
            <person name="Harayama S."/>
            <person name="Fujita N."/>
        </authorList>
    </citation>
    <scope>NUCLEOTIDE SEQUENCE [LARGE SCALE GENOMIC DNA]</scope>
    <source>
        <strain evidence="5">KA1 ( NBRC 102054)</strain>
    </source>
</reference>
<dbReference type="GeneID" id="37875475"/>
<sequence>MDALIMAGGKGTRLKENVEKPILNICEKPMIDYVIDSLLNSKIEKIYVAVSIHTPKTKEYLEKKYRLDRNYNPKIDIICTSGTNYVDDLNECMEFFKEPFLILSSDIPTIKPKVINSIIQDYLFVNNSCNRIESFCVVTKDDDYVGTPSINMGGYIPLGINILTPKHGEQTEILHVIKDIIVNVNTLSDKKLVETLINKVIE</sequence>
<evidence type="ECO:0000313" key="5">
    <source>
        <dbReference type="Proteomes" id="UP000264208"/>
    </source>
</evidence>